<dbReference type="PANTHER" id="PTHR43369:SF2">
    <property type="entry name" value="PHOSPHORIBOSYLGLYCINAMIDE FORMYLTRANSFERASE"/>
    <property type="match status" value="1"/>
</dbReference>
<comment type="caution">
    <text evidence="4">Lacks conserved residue(s) required for the propagation of feature annotation.</text>
</comment>
<dbReference type="Proteomes" id="UP000076023">
    <property type="component" value="Unassembled WGS sequence"/>
</dbReference>
<comment type="function">
    <text evidence="4">Catalyzes the transfer of a formyl group from 10-formyltetrahydrofolate to 5-phospho-ribosyl-glycinamide (GAR), producing 5-phospho-ribosyl-N-formylglycinamide (FGAR) and tetrahydrofolate.</text>
</comment>
<dbReference type="CDD" id="cd08645">
    <property type="entry name" value="FMT_core_GART"/>
    <property type="match status" value="1"/>
</dbReference>
<feature type="site" description="Raises pKa of active site His" evidence="4">
    <location>
        <position position="149"/>
    </location>
</feature>
<dbReference type="NCBIfam" id="TIGR00639">
    <property type="entry name" value="PurN"/>
    <property type="match status" value="1"/>
</dbReference>
<dbReference type="EC" id="2.1.2.2" evidence="4"/>
<comment type="caution">
    <text evidence="6">The sequence shown here is derived from an EMBL/GenBank/DDBJ whole genome shotgun (WGS) entry which is preliminary data.</text>
</comment>
<protein>
    <recommendedName>
        <fullName evidence="4">Phosphoribosylglycinamide formyltransferase</fullName>
        <ecNumber evidence="4">2.1.2.2</ecNumber>
    </recommendedName>
    <alternativeName>
        <fullName evidence="4">5'-phosphoribosylglycinamide transformylase</fullName>
    </alternativeName>
    <alternativeName>
        <fullName evidence="4">GAR transformylase</fullName>
        <shortName evidence="4">GART</shortName>
    </alternativeName>
</protein>
<dbReference type="FunCoup" id="A0A146G3N2">
    <property type="interactions" value="555"/>
</dbReference>
<keyword evidence="3 4" id="KW-0658">Purine biosynthesis</keyword>
<dbReference type="OrthoDB" id="9806170at2"/>
<proteinExistence type="inferred from homology"/>
<evidence type="ECO:0000256" key="4">
    <source>
        <dbReference type="HAMAP-Rule" id="MF_01930"/>
    </source>
</evidence>
<evidence type="ECO:0000313" key="6">
    <source>
        <dbReference type="EMBL" id="GAT32062.1"/>
    </source>
</evidence>
<evidence type="ECO:0000256" key="2">
    <source>
        <dbReference type="ARBA" id="ARBA00022679"/>
    </source>
</evidence>
<dbReference type="PANTHER" id="PTHR43369">
    <property type="entry name" value="PHOSPHORIBOSYLGLYCINAMIDE FORMYLTRANSFERASE"/>
    <property type="match status" value="1"/>
</dbReference>
<organism evidence="6 7">
    <name type="scientific">Terrimicrobium sacchariphilum</name>
    <dbReference type="NCBI Taxonomy" id="690879"/>
    <lineage>
        <taxon>Bacteria</taxon>
        <taxon>Pseudomonadati</taxon>
        <taxon>Verrucomicrobiota</taxon>
        <taxon>Terrimicrobiia</taxon>
        <taxon>Terrimicrobiales</taxon>
        <taxon>Terrimicrobiaceae</taxon>
        <taxon>Terrimicrobium</taxon>
    </lineage>
</organism>
<dbReference type="SUPFAM" id="SSF53328">
    <property type="entry name" value="Formyltransferase"/>
    <property type="match status" value="1"/>
</dbReference>
<comment type="pathway">
    <text evidence="1 4">Purine metabolism; IMP biosynthesis via de novo pathway; N(2)-formyl-N(1)-(5-phospho-D-ribosyl)glycinamide from N(1)-(5-phospho-D-ribosyl)glycinamide (10-formyl THF route): step 1/1.</text>
</comment>
<dbReference type="STRING" id="690879.TSACC_2459"/>
<accession>A0A146G3N2</accession>
<evidence type="ECO:0000313" key="7">
    <source>
        <dbReference type="Proteomes" id="UP000076023"/>
    </source>
</evidence>
<dbReference type="InterPro" id="IPR036477">
    <property type="entry name" value="Formyl_transf_N_sf"/>
</dbReference>
<dbReference type="GO" id="GO:0006189">
    <property type="term" value="P:'de novo' IMP biosynthetic process"/>
    <property type="evidence" value="ECO:0007669"/>
    <property type="project" value="UniProtKB-UniRule"/>
</dbReference>
<dbReference type="Pfam" id="PF00551">
    <property type="entry name" value="Formyl_trans_N"/>
    <property type="match status" value="1"/>
</dbReference>
<dbReference type="GO" id="GO:0005737">
    <property type="term" value="C:cytoplasm"/>
    <property type="evidence" value="ECO:0007669"/>
    <property type="project" value="TreeGrafter"/>
</dbReference>
<feature type="active site" description="Proton donor" evidence="4">
    <location>
        <position position="113"/>
    </location>
</feature>
<dbReference type="UniPathway" id="UPA00074">
    <property type="reaction ID" value="UER00126"/>
</dbReference>
<keyword evidence="2 4" id="KW-0808">Transferase</keyword>
<dbReference type="AlphaFoldDB" id="A0A146G3N2"/>
<dbReference type="InParanoid" id="A0A146G3N2"/>
<dbReference type="HAMAP" id="MF_01930">
    <property type="entry name" value="PurN"/>
    <property type="match status" value="1"/>
</dbReference>
<feature type="binding site" evidence="4">
    <location>
        <position position="111"/>
    </location>
    <ligand>
        <name>(6R)-10-formyltetrahydrofolate</name>
        <dbReference type="ChEBI" id="CHEBI:195366"/>
    </ligand>
</feature>
<evidence type="ECO:0000256" key="1">
    <source>
        <dbReference type="ARBA" id="ARBA00005054"/>
    </source>
</evidence>
<comment type="catalytic activity">
    <reaction evidence="4">
        <text>N(1)-(5-phospho-beta-D-ribosyl)glycinamide + (6R)-10-formyltetrahydrofolate = N(2)-formyl-N(1)-(5-phospho-beta-D-ribosyl)glycinamide + (6S)-5,6,7,8-tetrahydrofolate + H(+)</text>
        <dbReference type="Rhea" id="RHEA:15053"/>
        <dbReference type="ChEBI" id="CHEBI:15378"/>
        <dbReference type="ChEBI" id="CHEBI:57453"/>
        <dbReference type="ChEBI" id="CHEBI:143788"/>
        <dbReference type="ChEBI" id="CHEBI:147286"/>
        <dbReference type="ChEBI" id="CHEBI:195366"/>
        <dbReference type="EC" id="2.1.2.2"/>
    </reaction>
</comment>
<dbReference type="RefSeq" id="WP_075077916.1">
    <property type="nucleotide sequence ID" value="NZ_BDCO01000002.1"/>
</dbReference>
<dbReference type="GO" id="GO:0004644">
    <property type="term" value="F:phosphoribosylglycinamide formyltransferase activity"/>
    <property type="evidence" value="ECO:0007669"/>
    <property type="project" value="UniProtKB-UniRule"/>
</dbReference>
<keyword evidence="7" id="KW-1185">Reference proteome</keyword>
<dbReference type="InterPro" id="IPR004607">
    <property type="entry name" value="GART"/>
</dbReference>
<reference evidence="7" key="1">
    <citation type="journal article" date="2017" name="Genome Announc.">
        <title>Draft Genome Sequence of Terrimicrobium sacchariphilum NM-5T, a Facultative Anaerobic Soil Bacterium of the Class Spartobacteria.</title>
        <authorList>
            <person name="Qiu Y.L."/>
            <person name="Tourlousse D.M."/>
            <person name="Matsuura N."/>
            <person name="Ohashi A."/>
            <person name="Sekiguchi Y."/>
        </authorList>
    </citation>
    <scope>NUCLEOTIDE SEQUENCE [LARGE SCALE GENOMIC DNA]</scope>
    <source>
        <strain evidence="7">NM-5</strain>
    </source>
</reference>
<dbReference type="EMBL" id="BDCO01000002">
    <property type="protein sequence ID" value="GAT32062.1"/>
    <property type="molecule type" value="Genomic_DNA"/>
</dbReference>
<sequence length="195" mass="20921">MSKIRLGILGSGKGSNFRAILEAIQAGQIDAEVAIVLSDVPGAGILQYAADAGLRAEEIVEPKFRTRLSPEVEEGLVRTLKDAGVDLVVLAGYMRMVKSTTLDAFPRRVINIHPSLLPKFPGLEAWKQALEAGESVTGCTVHYVDSGMDTGEIIAQESVPVLPDDTAASLHARIQVAEHHLYPAIVKRFADGELP</sequence>
<evidence type="ECO:0000256" key="3">
    <source>
        <dbReference type="ARBA" id="ARBA00022755"/>
    </source>
</evidence>
<feature type="binding site" evidence="4">
    <location>
        <position position="67"/>
    </location>
    <ligand>
        <name>(6R)-10-formyltetrahydrofolate</name>
        <dbReference type="ChEBI" id="CHEBI:195366"/>
    </ligand>
</feature>
<evidence type="ECO:0000259" key="5">
    <source>
        <dbReference type="Pfam" id="PF00551"/>
    </source>
</evidence>
<comment type="similarity">
    <text evidence="4">Belongs to the GART family.</text>
</comment>
<dbReference type="InterPro" id="IPR002376">
    <property type="entry name" value="Formyl_transf_N"/>
</dbReference>
<dbReference type="Gene3D" id="3.40.50.170">
    <property type="entry name" value="Formyl transferase, N-terminal domain"/>
    <property type="match status" value="1"/>
</dbReference>
<gene>
    <name evidence="4" type="primary">purN</name>
    <name evidence="6" type="ORF">TSACC_2459</name>
</gene>
<feature type="domain" description="Formyl transferase N-terminal" evidence="5">
    <location>
        <begin position="7"/>
        <end position="185"/>
    </location>
</feature>
<feature type="binding site" evidence="4">
    <location>
        <begin position="14"/>
        <end position="16"/>
    </location>
    <ligand>
        <name>N(1)-(5-phospho-beta-D-ribosyl)glycinamide</name>
        <dbReference type="ChEBI" id="CHEBI:143788"/>
    </ligand>
</feature>
<name>A0A146G3N2_TERSA</name>